<name>A0AAW6UDT3_9MOLU</name>
<dbReference type="Proteomes" id="UP001431532">
    <property type="component" value="Unassembled WGS sequence"/>
</dbReference>
<evidence type="ECO:0008006" key="3">
    <source>
        <dbReference type="Google" id="ProtNLM"/>
    </source>
</evidence>
<dbReference type="EMBL" id="JASCXW010000038">
    <property type="protein sequence ID" value="MDI6453616.1"/>
    <property type="molecule type" value="Genomic_DNA"/>
</dbReference>
<protein>
    <recommendedName>
        <fullName evidence="3">Transcriptional regulator</fullName>
    </recommendedName>
</protein>
<organism evidence="1 2">
    <name type="scientific">Peloplasma aerotolerans</name>
    <dbReference type="NCBI Taxonomy" id="3044389"/>
    <lineage>
        <taxon>Bacteria</taxon>
        <taxon>Bacillati</taxon>
        <taxon>Mycoplasmatota</taxon>
        <taxon>Mollicutes</taxon>
        <taxon>Acholeplasmatales</taxon>
        <taxon>Acholeplasmataceae</taxon>
        <taxon>Peloplasma</taxon>
    </lineage>
</organism>
<gene>
    <name evidence="1" type="ORF">QJ521_08550</name>
</gene>
<dbReference type="AlphaFoldDB" id="A0AAW6UDT3"/>
<comment type="caution">
    <text evidence="1">The sequence shown here is derived from an EMBL/GenBank/DDBJ whole genome shotgun (WGS) entry which is preliminary data.</text>
</comment>
<dbReference type="RefSeq" id="WP_282840053.1">
    <property type="nucleotide sequence ID" value="NZ_JASCXW010000038.1"/>
</dbReference>
<sequence>MNYTKTLREFCIQNQGRIFDVQYEQNHRFSLISYKTLLKILNRLEDEQIVSSIAKGVYIVNSDQDIDIDKAIKEYYVDHFSGMMVGKAMYNYYDIGDQDVDTIQIYTNKIVSNNKSIDKYHLIKFNTLFYDEVVSLITALELIEKVSSIKDINYIRYHEEKESGIKSYSDEIFKEIITHHPYKYSTVATLDELLNRYSIKNNLINIYKENYKNVLQK</sequence>
<accession>A0AAW6UDT3</accession>
<reference evidence="1" key="1">
    <citation type="submission" date="2023-05" db="EMBL/GenBank/DDBJ databases">
        <title>Mariniplasma microaerophilum sp. nov., a novel anaerobic mollicute isolated from terrestrial mud volcano, Taman Peninsula, Russia.</title>
        <authorList>
            <person name="Khomyakova M.A."/>
            <person name="Merkel A.Y."/>
            <person name="Slobodkin A.I."/>
        </authorList>
    </citation>
    <scope>NUCLEOTIDE SEQUENCE</scope>
    <source>
        <strain evidence="1">M4Ah</strain>
    </source>
</reference>
<evidence type="ECO:0000313" key="2">
    <source>
        <dbReference type="Proteomes" id="UP001431532"/>
    </source>
</evidence>
<keyword evidence="2" id="KW-1185">Reference proteome</keyword>
<proteinExistence type="predicted"/>
<evidence type="ECO:0000313" key="1">
    <source>
        <dbReference type="EMBL" id="MDI6453616.1"/>
    </source>
</evidence>